<keyword evidence="5" id="KW-1185">Reference proteome</keyword>
<evidence type="ECO:0000256" key="1">
    <source>
        <dbReference type="ARBA" id="ARBA00023015"/>
    </source>
</evidence>
<dbReference type="PANTHER" id="PTHR31636">
    <property type="entry name" value="OSJNBA0084A10.13 PROTEIN-RELATED"/>
    <property type="match status" value="1"/>
</dbReference>
<evidence type="ECO:0000256" key="2">
    <source>
        <dbReference type="ARBA" id="ARBA00023163"/>
    </source>
</evidence>
<dbReference type="Pfam" id="PF03514">
    <property type="entry name" value="GRAS"/>
    <property type="match status" value="1"/>
</dbReference>
<evidence type="ECO:0000313" key="5">
    <source>
        <dbReference type="Proteomes" id="UP001153076"/>
    </source>
</evidence>
<comment type="similarity">
    <text evidence="3">Belongs to the GRAS family.</text>
</comment>
<protein>
    <submittedName>
        <fullName evidence="4">Uncharacterized protein</fullName>
    </submittedName>
</protein>
<dbReference type="AlphaFoldDB" id="A0A9Q1QK70"/>
<accession>A0A9Q1QK70</accession>
<dbReference type="EMBL" id="JAKOGI010000079">
    <property type="protein sequence ID" value="KAJ8445257.1"/>
    <property type="molecule type" value="Genomic_DNA"/>
</dbReference>
<feature type="region of interest" description="SAW" evidence="3">
    <location>
        <begin position="185"/>
        <end position="263"/>
    </location>
</feature>
<name>A0A9Q1QK70_9CARY</name>
<gene>
    <name evidence="4" type="ORF">Cgig2_024463</name>
</gene>
<evidence type="ECO:0000256" key="3">
    <source>
        <dbReference type="PROSITE-ProRule" id="PRU01191"/>
    </source>
</evidence>
<dbReference type="InterPro" id="IPR005202">
    <property type="entry name" value="TF_GRAS"/>
</dbReference>
<sequence length="265" mass="30892">MEKNYCFDTYMKLILKFQEVSPWTTFGHVASNGAILEALEDSLQKLIIKETRQRMEKFSRLMGVPFKFHVINELDNPGELRKEDLDIEDGEAIAVNCVQALQRVHVEKREHVLDVIRSIRPCIITLVEEEADLTSTRNDFIKCFDECLRFSKSYFDMLEESFPPISTERIKLEREQWMNISRALTCHGESGGAYRPKKGTQWNEMLKQAFCPSQFSDDVLSDVRALLKRYKSGWDLTLPQSDHEIGIHLNWKEENVVWASAWRPS</sequence>
<proteinExistence type="inferred from homology"/>
<reference evidence="4" key="1">
    <citation type="submission" date="2022-04" db="EMBL/GenBank/DDBJ databases">
        <title>Carnegiea gigantea Genome sequencing and assembly v2.</title>
        <authorList>
            <person name="Copetti D."/>
            <person name="Sanderson M.J."/>
            <person name="Burquez A."/>
            <person name="Wojciechowski M.F."/>
        </authorList>
    </citation>
    <scope>NUCLEOTIDE SEQUENCE</scope>
    <source>
        <strain evidence="4">SGP5-SGP5p</strain>
        <tissue evidence="4">Aerial part</tissue>
    </source>
</reference>
<keyword evidence="2" id="KW-0804">Transcription</keyword>
<dbReference type="OrthoDB" id="1913536at2759"/>
<dbReference type="PROSITE" id="PS50985">
    <property type="entry name" value="GRAS"/>
    <property type="match status" value="1"/>
</dbReference>
<keyword evidence="1" id="KW-0805">Transcription regulation</keyword>
<dbReference type="Proteomes" id="UP001153076">
    <property type="component" value="Unassembled WGS sequence"/>
</dbReference>
<organism evidence="4 5">
    <name type="scientific">Carnegiea gigantea</name>
    <dbReference type="NCBI Taxonomy" id="171969"/>
    <lineage>
        <taxon>Eukaryota</taxon>
        <taxon>Viridiplantae</taxon>
        <taxon>Streptophyta</taxon>
        <taxon>Embryophyta</taxon>
        <taxon>Tracheophyta</taxon>
        <taxon>Spermatophyta</taxon>
        <taxon>Magnoliopsida</taxon>
        <taxon>eudicotyledons</taxon>
        <taxon>Gunneridae</taxon>
        <taxon>Pentapetalae</taxon>
        <taxon>Caryophyllales</taxon>
        <taxon>Cactineae</taxon>
        <taxon>Cactaceae</taxon>
        <taxon>Cactoideae</taxon>
        <taxon>Echinocereeae</taxon>
        <taxon>Carnegiea</taxon>
    </lineage>
</organism>
<evidence type="ECO:0000313" key="4">
    <source>
        <dbReference type="EMBL" id="KAJ8445257.1"/>
    </source>
</evidence>
<comment type="caution">
    <text evidence="3">Lacks conserved residue(s) required for the propagation of feature annotation.</text>
</comment>
<comment type="caution">
    <text evidence="4">The sequence shown here is derived from an EMBL/GenBank/DDBJ whole genome shotgun (WGS) entry which is preliminary data.</text>
</comment>